<sequence>MNKKEPRNITLKQVLLWFTGLLMASLLVVNFFLNVSSAKSYMQQQLGSHAQDAATSLGLLLSTVIEASDLVSAELMIDAMFDHGYYRHIIYYDVNGQAKVLRHAPMKIEGVPSWFVEQIALEAPEGKAEIMNGWAQLGSVSVMSHPGYAYIKLWESLKVELVWFALIAAVAFLVMQLVITTILLPLTRIENQAKAVRNRDFSYRAPMPKTRELKRVAVAMNSMSDRLGKMFSEQLSLIEHLRAQSFHDPITGLGNRAEFDGRLKAELESQQSAAVGSLCLIQLGDFGNYNQQHGRRSGDDLLVAMAEEIKASVAPIAGAFVARRSGSDFSVFLPGVVDDQADKFASELLHKLSGLHLVKQMCRNDVLHIGVASTLTNMPLPVFLSEADMALRSAQAAGPNGWQRYVTDSSFATPGEAVRQANEWQQILLDTLAEKNITFHYQPVYSGDRSTILHHQVLSRIEVNGELVVAGAFIPMAERFSMLADFDRLVVEKIIGLAESRGDERRYCVNLSVHSLADERFVEWFLIKMQQHPEAARSLIFEVSEYSLQLASEALERVVAASSTLGYEVSIDKFGVAAVPFAYLQHLSIHYIKVDHSFIRDIQHSRDNQFFLRSVLQIAHGQDIQVIAVGVEFEDEWDSIEPLGIDGAMGYYLGRPQEHTD</sequence>
<evidence type="ECO:0000259" key="4">
    <source>
        <dbReference type="PROSITE" id="PS50887"/>
    </source>
</evidence>
<dbReference type="NCBIfam" id="TIGR00254">
    <property type="entry name" value="GGDEF"/>
    <property type="match status" value="1"/>
</dbReference>
<dbReference type="PANTHER" id="PTHR33121:SF70">
    <property type="entry name" value="SIGNALING PROTEIN YKOW"/>
    <property type="match status" value="1"/>
</dbReference>
<protein>
    <submittedName>
        <fullName evidence="5">EAL domain-containing protein</fullName>
    </submittedName>
</protein>
<feature type="transmembrane region" description="Helical" evidence="1">
    <location>
        <begin position="161"/>
        <end position="184"/>
    </location>
</feature>
<proteinExistence type="predicted"/>
<dbReference type="GO" id="GO:0016020">
    <property type="term" value="C:membrane"/>
    <property type="evidence" value="ECO:0007669"/>
    <property type="project" value="InterPro"/>
</dbReference>
<dbReference type="SUPFAM" id="SSF158472">
    <property type="entry name" value="HAMP domain-like"/>
    <property type="match status" value="1"/>
</dbReference>
<dbReference type="InterPro" id="IPR043128">
    <property type="entry name" value="Rev_trsase/Diguanyl_cyclase"/>
</dbReference>
<feature type="domain" description="EAL" evidence="2">
    <location>
        <begin position="421"/>
        <end position="661"/>
    </location>
</feature>
<dbReference type="SUPFAM" id="SSF55073">
    <property type="entry name" value="Nucleotide cyclase"/>
    <property type="match status" value="1"/>
</dbReference>
<feature type="transmembrane region" description="Helical" evidence="1">
    <location>
        <begin position="14"/>
        <end position="33"/>
    </location>
</feature>
<evidence type="ECO:0000313" key="5">
    <source>
        <dbReference type="EMBL" id="UZW74365.1"/>
    </source>
</evidence>
<dbReference type="InterPro" id="IPR029787">
    <property type="entry name" value="Nucleotide_cyclase"/>
</dbReference>
<dbReference type="CDD" id="cd01949">
    <property type="entry name" value="GGDEF"/>
    <property type="match status" value="1"/>
</dbReference>
<dbReference type="InterPro" id="IPR003660">
    <property type="entry name" value="HAMP_dom"/>
</dbReference>
<dbReference type="PROSITE" id="PS50885">
    <property type="entry name" value="HAMP"/>
    <property type="match status" value="1"/>
</dbReference>
<dbReference type="PROSITE" id="PS50887">
    <property type="entry name" value="GGDEF"/>
    <property type="match status" value="1"/>
</dbReference>
<dbReference type="SMART" id="SM00052">
    <property type="entry name" value="EAL"/>
    <property type="match status" value="1"/>
</dbReference>
<organism evidence="5 6">
    <name type="scientific">Alkalimarinus sediminis</name>
    <dbReference type="NCBI Taxonomy" id="1632866"/>
    <lineage>
        <taxon>Bacteria</taxon>
        <taxon>Pseudomonadati</taxon>
        <taxon>Pseudomonadota</taxon>
        <taxon>Gammaproteobacteria</taxon>
        <taxon>Alteromonadales</taxon>
        <taxon>Alteromonadaceae</taxon>
        <taxon>Alkalimarinus</taxon>
    </lineage>
</organism>
<dbReference type="EMBL" id="CP101527">
    <property type="protein sequence ID" value="UZW74365.1"/>
    <property type="molecule type" value="Genomic_DNA"/>
</dbReference>
<dbReference type="PROSITE" id="PS50883">
    <property type="entry name" value="EAL"/>
    <property type="match status" value="1"/>
</dbReference>
<keyword evidence="1" id="KW-1133">Transmembrane helix</keyword>
<dbReference type="InterPro" id="IPR001633">
    <property type="entry name" value="EAL_dom"/>
</dbReference>
<dbReference type="InterPro" id="IPR050706">
    <property type="entry name" value="Cyclic-di-GMP_PDE-like"/>
</dbReference>
<reference evidence="5" key="1">
    <citation type="submission" date="2022-07" db="EMBL/GenBank/DDBJ databases">
        <title>Alkalimarinus sp. nov., isolated from gut of a Alitta virens.</title>
        <authorList>
            <person name="Yang A.I."/>
            <person name="Shin N.-R."/>
        </authorList>
    </citation>
    <scope>NUCLEOTIDE SEQUENCE</scope>
    <source>
        <strain evidence="5">FA028</strain>
    </source>
</reference>
<dbReference type="InterPro" id="IPR032244">
    <property type="entry name" value="LapD_MoxY_N"/>
</dbReference>
<dbReference type="AlphaFoldDB" id="A0A9E8HHG1"/>
<dbReference type="Pfam" id="PF00990">
    <property type="entry name" value="GGDEF"/>
    <property type="match status" value="1"/>
</dbReference>
<dbReference type="Gene3D" id="6.10.340.10">
    <property type="match status" value="1"/>
</dbReference>
<dbReference type="Pfam" id="PF00672">
    <property type="entry name" value="HAMP"/>
    <property type="match status" value="1"/>
</dbReference>
<dbReference type="Pfam" id="PF00563">
    <property type="entry name" value="EAL"/>
    <property type="match status" value="1"/>
</dbReference>
<evidence type="ECO:0000313" key="6">
    <source>
        <dbReference type="Proteomes" id="UP001164472"/>
    </source>
</evidence>
<feature type="domain" description="HAMP" evidence="3">
    <location>
        <begin position="180"/>
        <end position="232"/>
    </location>
</feature>
<dbReference type="Pfam" id="PF16448">
    <property type="entry name" value="LapD_MoxY_N"/>
    <property type="match status" value="1"/>
</dbReference>
<dbReference type="SUPFAM" id="SSF141868">
    <property type="entry name" value="EAL domain-like"/>
    <property type="match status" value="1"/>
</dbReference>
<dbReference type="InterPro" id="IPR000160">
    <property type="entry name" value="GGDEF_dom"/>
</dbReference>
<evidence type="ECO:0000259" key="2">
    <source>
        <dbReference type="PROSITE" id="PS50883"/>
    </source>
</evidence>
<dbReference type="SMART" id="SM00267">
    <property type="entry name" value="GGDEF"/>
    <property type="match status" value="1"/>
</dbReference>
<accession>A0A9E8HHG1</accession>
<dbReference type="RefSeq" id="WP_251812462.1">
    <property type="nucleotide sequence ID" value="NZ_CP101527.1"/>
</dbReference>
<dbReference type="SMART" id="SM00304">
    <property type="entry name" value="HAMP"/>
    <property type="match status" value="1"/>
</dbReference>
<feature type="domain" description="GGDEF" evidence="4">
    <location>
        <begin position="274"/>
        <end position="407"/>
    </location>
</feature>
<dbReference type="InterPro" id="IPR042461">
    <property type="entry name" value="LapD_MoxY_peri_C"/>
</dbReference>
<gene>
    <name evidence="5" type="ORF">NNL22_15255</name>
</gene>
<dbReference type="GO" id="GO:0007165">
    <property type="term" value="P:signal transduction"/>
    <property type="evidence" value="ECO:0007669"/>
    <property type="project" value="InterPro"/>
</dbReference>
<name>A0A9E8HHG1_9ALTE</name>
<keyword evidence="1" id="KW-0812">Transmembrane</keyword>
<evidence type="ECO:0000259" key="3">
    <source>
        <dbReference type="PROSITE" id="PS50885"/>
    </source>
</evidence>
<dbReference type="Gene3D" id="3.30.110.200">
    <property type="match status" value="1"/>
</dbReference>
<evidence type="ECO:0000256" key="1">
    <source>
        <dbReference type="SAM" id="Phobius"/>
    </source>
</evidence>
<dbReference type="Gene3D" id="3.20.20.450">
    <property type="entry name" value="EAL domain"/>
    <property type="match status" value="1"/>
</dbReference>
<dbReference type="CDD" id="cd06225">
    <property type="entry name" value="HAMP"/>
    <property type="match status" value="1"/>
</dbReference>
<keyword evidence="1" id="KW-0472">Membrane</keyword>
<dbReference type="CDD" id="cd01948">
    <property type="entry name" value="EAL"/>
    <property type="match status" value="1"/>
</dbReference>
<dbReference type="PANTHER" id="PTHR33121">
    <property type="entry name" value="CYCLIC DI-GMP PHOSPHODIESTERASE PDEF"/>
    <property type="match status" value="1"/>
</dbReference>
<dbReference type="InterPro" id="IPR035919">
    <property type="entry name" value="EAL_sf"/>
</dbReference>
<dbReference type="GO" id="GO:0071111">
    <property type="term" value="F:cyclic-guanylate-specific phosphodiesterase activity"/>
    <property type="evidence" value="ECO:0007669"/>
    <property type="project" value="InterPro"/>
</dbReference>
<dbReference type="Gene3D" id="6.20.270.20">
    <property type="entry name" value="LapD/MoxY periplasmic domain"/>
    <property type="match status" value="1"/>
</dbReference>
<dbReference type="Proteomes" id="UP001164472">
    <property type="component" value="Chromosome"/>
</dbReference>
<dbReference type="KEGG" id="asem:NNL22_15255"/>
<dbReference type="Gene3D" id="3.30.70.270">
    <property type="match status" value="1"/>
</dbReference>
<keyword evidence="6" id="KW-1185">Reference proteome</keyword>